<keyword evidence="1" id="KW-0472">Membrane</keyword>
<keyword evidence="3" id="KW-1185">Reference proteome</keyword>
<reference evidence="2" key="1">
    <citation type="submission" date="2016-10" db="EMBL/GenBank/DDBJ databases">
        <title>Genome sequence of Streptomyces mangrovisoli MUSC 149.</title>
        <authorList>
            <person name="Lee L.-H."/>
            <person name="Ser H.-L."/>
        </authorList>
    </citation>
    <scope>NUCLEOTIDE SEQUENCE [LARGE SCALE GENOMIC DNA]</scope>
    <source>
        <strain evidence="2">MUSC 149</strain>
    </source>
</reference>
<comment type="caution">
    <text evidence="2">The sequence shown here is derived from an EMBL/GenBank/DDBJ whole genome shotgun (WGS) entry which is preliminary data.</text>
</comment>
<organism evidence="2 3">
    <name type="scientific">Streptomyces mangrovisoli</name>
    <dbReference type="NCBI Taxonomy" id="1428628"/>
    <lineage>
        <taxon>Bacteria</taxon>
        <taxon>Bacillati</taxon>
        <taxon>Actinomycetota</taxon>
        <taxon>Actinomycetes</taxon>
        <taxon>Kitasatosporales</taxon>
        <taxon>Streptomycetaceae</taxon>
        <taxon>Streptomyces</taxon>
    </lineage>
</organism>
<sequence length="365" mass="36928">MKTLMHRHRDLCERAVDPLEIAAGLEAHGLTDRTAARFRHRDVFSLAEEIYARVPRDTEPPLRPAGNPADSPPPALRAHVARVLLTLLPGLLCAATVGAVRLTHGQPHLAAALAGALAVTAAAHAALGSGPLGTPPGAAAHPSRLATPVWTYWLLGYALLGDALLAAVLRHSPGTPDAGAVQGVWSLATAPVLALTLALAPATWCAHLFTGRAARRLEASRGLAEFTAGVRPLLLGTFALFLSALAALLAGCAAVLGEPAPYAQTLALGALLLPARLLVVHGRARAAGAALGAAVLAEAAALALPLSGRLPGCAFLATPVESLVDSGGPGIVPVLACGAAALSLLIHATRALATASAHARPVKSP</sequence>
<proteinExistence type="predicted"/>
<feature type="transmembrane region" description="Helical" evidence="1">
    <location>
        <begin position="149"/>
        <end position="169"/>
    </location>
</feature>
<dbReference type="EMBL" id="LAVA02000116">
    <property type="protein sequence ID" value="OIJ63113.1"/>
    <property type="molecule type" value="Genomic_DNA"/>
</dbReference>
<keyword evidence="1" id="KW-0812">Transmembrane</keyword>
<dbReference type="Proteomes" id="UP000034196">
    <property type="component" value="Unassembled WGS sequence"/>
</dbReference>
<evidence type="ECO:0008006" key="4">
    <source>
        <dbReference type="Google" id="ProtNLM"/>
    </source>
</evidence>
<protein>
    <recommendedName>
        <fullName evidence="4">Integral membrane protein</fullName>
    </recommendedName>
</protein>
<feature type="transmembrane region" description="Helical" evidence="1">
    <location>
        <begin position="232"/>
        <end position="256"/>
    </location>
</feature>
<feature type="transmembrane region" description="Helical" evidence="1">
    <location>
        <begin position="189"/>
        <end position="211"/>
    </location>
</feature>
<evidence type="ECO:0000313" key="2">
    <source>
        <dbReference type="EMBL" id="OIJ63113.1"/>
    </source>
</evidence>
<dbReference type="AlphaFoldDB" id="A0A1J4NL41"/>
<dbReference type="RefSeq" id="WP_046591233.1">
    <property type="nucleotide sequence ID" value="NZ_LAVA02000116.1"/>
</dbReference>
<gene>
    <name evidence="2" type="ORF">WN71_036020</name>
</gene>
<feature type="transmembrane region" description="Helical" evidence="1">
    <location>
        <begin position="326"/>
        <end position="346"/>
    </location>
</feature>
<feature type="transmembrane region" description="Helical" evidence="1">
    <location>
        <begin position="286"/>
        <end position="306"/>
    </location>
</feature>
<dbReference type="OrthoDB" id="4339140at2"/>
<evidence type="ECO:0000256" key="1">
    <source>
        <dbReference type="SAM" id="Phobius"/>
    </source>
</evidence>
<evidence type="ECO:0000313" key="3">
    <source>
        <dbReference type="Proteomes" id="UP000034196"/>
    </source>
</evidence>
<feature type="transmembrane region" description="Helical" evidence="1">
    <location>
        <begin position="262"/>
        <end position="279"/>
    </location>
</feature>
<keyword evidence="1" id="KW-1133">Transmembrane helix</keyword>
<accession>A0A1J4NL41</accession>
<dbReference type="STRING" id="1428628.WN71_036020"/>
<feature type="transmembrane region" description="Helical" evidence="1">
    <location>
        <begin position="109"/>
        <end position="128"/>
    </location>
</feature>
<feature type="transmembrane region" description="Helical" evidence="1">
    <location>
        <begin position="83"/>
        <end position="103"/>
    </location>
</feature>
<name>A0A1J4NL41_9ACTN</name>